<gene>
    <name evidence="2" type="ORF">B5V00_12560</name>
</gene>
<dbReference type="Proteomes" id="UP000193136">
    <property type="component" value="Unassembled WGS sequence"/>
</dbReference>
<accession>A0A1X0XZK1</accession>
<dbReference type="CDD" id="cd01041">
    <property type="entry name" value="Rubrerythrin"/>
    <property type="match status" value="1"/>
</dbReference>
<dbReference type="InterPro" id="IPR012347">
    <property type="entry name" value="Ferritin-like"/>
</dbReference>
<sequence>MADLKGTRTEQHLQEAFAGESQANRKYLAFAKQAEIEGHAHVAKLFRAAAAAETVHAHAHLRVLGGVGDTVTNLKEAVAGETFEFTDMYPEMIREATNAGFDSALKSFSYANTVEKVHAELYQKALDSLGRNVEIDYYVCQVCGNTIEGAPDGPCEVCGAAIAAFRKID</sequence>
<proteinExistence type="predicted"/>
<dbReference type="PROSITE" id="PS50905">
    <property type="entry name" value="FERRITIN_LIKE"/>
    <property type="match status" value="1"/>
</dbReference>
<organism evidence="2 3">
    <name type="scientific">Geothermobacter hydrogeniphilus</name>
    <dbReference type="NCBI Taxonomy" id="1969733"/>
    <lineage>
        <taxon>Bacteria</taxon>
        <taxon>Pseudomonadati</taxon>
        <taxon>Thermodesulfobacteriota</taxon>
        <taxon>Desulfuromonadia</taxon>
        <taxon>Desulfuromonadales</taxon>
        <taxon>Geothermobacteraceae</taxon>
        <taxon>Geothermobacter</taxon>
    </lineage>
</organism>
<dbReference type="Gene3D" id="2.20.28.10">
    <property type="match status" value="1"/>
</dbReference>
<dbReference type="InterPro" id="IPR009040">
    <property type="entry name" value="Ferritin-like_diiron"/>
</dbReference>
<dbReference type="AlphaFoldDB" id="A0A1X0XZK1"/>
<dbReference type="SUPFAM" id="SSF47240">
    <property type="entry name" value="Ferritin-like"/>
    <property type="match status" value="1"/>
</dbReference>
<dbReference type="InterPro" id="IPR052753">
    <property type="entry name" value="Rbr2/Nigerythrin"/>
</dbReference>
<evidence type="ECO:0000313" key="2">
    <source>
        <dbReference type="EMBL" id="ORJ58286.1"/>
    </source>
</evidence>
<dbReference type="RefSeq" id="WP_085011155.1">
    <property type="nucleotide sequence ID" value="NZ_NAAD01000016.1"/>
</dbReference>
<dbReference type="GO" id="GO:0046872">
    <property type="term" value="F:metal ion binding"/>
    <property type="evidence" value="ECO:0007669"/>
    <property type="project" value="InterPro"/>
</dbReference>
<evidence type="ECO:0000313" key="3">
    <source>
        <dbReference type="Proteomes" id="UP000193136"/>
    </source>
</evidence>
<evidence type="ECO:0000259" key="1">
    <source>
        <dbReference type="PROSITE" id="PS50905"/>
    </source>
</evidence>
<dbReference type="PANTHER" id="PTHR33746">
    <property type="entry name" value="RUBRERYTHRIN"/>
    <property type="match status" value="1"/>
</dbReference>
<dbReference type="InterPro" id="IPR003251">
    <property type="entry name" value="Rr_diiron-bd_dom"/>
</dbReference>
<protein>
    <submittedName>
        <fullName evidence="2">Rubrerythrin</fullName>
    </submittedName>
</protein>
<dbReference type="OrthoDB" id="9799749at2"/>
<feature type="domain" description="Ferritin-like diiron" evidence="1">
    <location>
        <begin position="3"/>
        <end position="133"/>
    </location>
</feature>
<name>A0A1X0XZK1_9BACT</name>
<dbReference type="GO" id="GO:0016491">
    <property type="term" value="F:oxidoreductase activity"/>
    <property type="evidence" value="ECO:0007669"/>
    <property type="project" value="InterPro"/>
</dbReference>
<dbReference type="Pfam" id="PF02915">
    <property type="entry name" value="Rubrerythrin"/>
    <property type="match status" value="1"/>
</dbReference>
<dbReference type="PANTHER" id="PTHR33746:SF4">
    <property type="entry name" value="RUBRERYTHRIN"/>
    <property type="match status" value="1"/>
</dbReference>
<reference evidence="2 3" key="1">
    <citation type="submission" date="2017-03" db="EMBL/GenBank/DDBJ databases">
        <title>Genome sequence of Geothermobacter sp. EPR-M, Deep-Sea Iron Reducer.</title>
        <authorList>
            <person name="Tully B."/>
            <person name="Savalia P."/>
            <person name="Abuyen K."/>
            <person name="Baughan C."/>
            <person name="Romero E."/>
            <person name="Ronkowski C."/>
            <person name="Torres B."/>
            <person name="Tremblay J."/>
            <person name="Trujillo A."/>
            <person name="Tyler M."/>
            <person name="Perez-Rodriguez I."/>
            <person name="Amend J."/>
        </authorList>
    </citation>
    <scope>NUCLEOTIDE SEQUENCE [LARGE SCALE GENOMIC DNA]</scope>
    <source>
        <strain evidence="2 3">EPR-M</strain>
    </source>
</reference>
<dbReference type="EMBL" id="NAAD01000016">
    <property type="protein sequence ID" value="ORJ58286.1"/>
    <property type="molecule type" value="Genomic_DNA"/>
</dbReference>
<dbReference type="SUPFAM" id="SSF57802">
    <property type="entry name" value="Rubredoxin-like"/>
    <property type="match status" value="1"/>
</dbReference>
<dbReference type="STRING" id="1969733.B5V00_12560"/>
<dbReference type="Gene3D" id="1.20.1260.10">
    <property type="match status" value="1"/>
</dbReference>
<dbReference type="InterPro" id="IPR009078">
    <property type="entry name" value="Ferritin-like_SF"/>
</dbReference>
<comment type="caution">
    <text evidence="2">The sequence shown here is derived from an EMBL/GenBank/DDBJ whole genome shotgun (WGS) entry which is preliminary data.</text>
</comment>
<keyword evidence="3" id="KW-1185">Reference proteome</keyword>